<organism evidence="3 4">
    <name type="scientific">Aedes albopictus</name>
    <name type="common">Asian tiger mosquito</name>
    <name type="synonym">Stegomyia albopicta</name>
    <dbReference type="NCBI Taxonomy" id="7160"/>
    <lineage>
        <taxon>Eukaryota</taxon>
        <taxon>Metazoa</taxon>
        <taxon>Ecdysozoa</taxon>
        <taxon>Arthropoda</taxon>
        <taxon>Hexapoda</taxon>
        <taxon>Insecta</taxon>
        <taxon>Pterygota</taxon>
        <taxon>Neoptera</taxon>
        <taxon>Endopterygota</taxon>
        <taxon>Diptera</taxon>
        <taxon>Nematocera</taxon>
        <taxon>Culicoidea</taxon>
        <taxon>Culicidae</taxon>
        <taxon>Culicinae</taxon>
        <taxon>Aedini</taxon>
        <taxon>Aedes</taxon>
        <taxon>Stegomyia</taxon>
    </lineage>
</organism>
<dbReference type="SUPFAM" id="SSF53098">
    <property type="entry name" value="Ribonuclease H-like"/>
    <property type="match status" value="1"/>
</dbReference>
<dbReference type="Pfam" id="PF00665">
    <property type="entry name" value="rve"/>
    <property type="match status" value="1"/>
</dbReference>
<sequence length="302" mass="35221">MRMTLQRYDVVVRYRKGSEMHIADLLSRTATSGVQASDRLHDQKVEAALQEIQNINVMEFINISDERFGEIANETRKDWTLSKLMRLLVEGWPEKKADLDDEMHSYWNMKNDLSTYQGVIFKNGRVLVPRSLRKKLLDNLHMAHLGIDYTLRAARESFFWPGMSDQVINYIRNCEVCMEFSGHQQKPPMTTHQIPEYPFQRVNIDLGEIKIDNKKLIMMVTADSYSDFVEVDFLNDTKTKSIVSACKRNFARHGSPEVVVTDNGPQFDNAEWTEFAQQWFHCSPTQPLRHTMHKAMESLNRQ</sequence>
<evidence type="ECO:0000256" key="1">
    <source>
        <dbReference type="ARBA" id="ARBA00012493"/>
    </source>
</evidence>
<dbReference type="EnsemblMetazoa" id="AALFPA23_009955.R13803">
    <property type="protein sequence ID" value="AALFPA23_009955.P13803"/>
    <property type="gene ID" value="AALFPA23_009955"/>
</dbReference>
<dbReference type="RefSeq" id="XP_062699752.1">
    <property type="nucleotide sequence ID" value="XM_062843768.1"/>
</dbReference>
<dbReference type="Gene3D" id="3.30.420.10">
    <property type="entry name" value="Ribonuclease H-like superfamily/Ribonuclease H"/>
    <property type="match status" value="1"/>
</dbReference>
<reference evidence="4" key="1">
    <citation type="journal article" date="2015" name="Proc. Natl. Acad. Sci. U.S.A.">
        <title>Genome sequence of the Asian Tiger mosquito, Aedes albopictus, reveals insights into its biology, genetics, and evolution.</title>
        <authorList>
            <person name="Chen X.G."/>
            <person name="Jiang X."/>
            <person name="Gu J."/>
            <person name="Xu M."/>
            <person name="Wu Y."/>
            <person name="Deng Y."/>
            <person name="Zhang C."/>
            <person name="Bonizzoni M."/>
            <person name="Dermauw W."/>
            <person name="Vontas J."/>
            <person name="Armbruster P."/>
            <person name="Huang X."/>
            <person name="Yang Y."/>
            <person name="Zhang H."/>
            <person name="He W."/>
            <person name="Peng H."/>
            <person name="Liu Y."/>
            <person name="Wu K."/>
            <person name="Chen J."/>
            <person name="Lirakis M."/>
            <person name="Topalis P."/>
            <person name="Van Leeuwen T."/>
            <person name="Hall A.B."/>
            <person name="Jiang X."/>
            <person name="Thorpe C."/>
            <person name="Mueller R.L."/>
            <person name="Sun C."/>
            <person name="Waterhouse R.M."/>
            <person name="Yan G."/>
            <person name="Tu Z.J."/>
            <person name="Fang X."/>
            <person name="James A.A."/>
        </authorList>
    </citation>
    <scope>NUCLEOTIDE SEQUENCE [LARGE SCALE GENOMIC DNA]</scope>
    <source>
        <strain evidence="4">Foshan</strain>
    </source>
</reference>
<protein>
    <recommendedName>
        <fullName evidence="1">RNA-directed DNA polymerase</fullName>
        <ecNumber evidence="1">2.7.7.49</ecNumber>
    </recommendedName>
</protein>
<dbReference type="Proteomes" id="UP000069940">
    <property type="component" value="Unassembled WGS sequence"/>
</dbReference>
<evidence type="ECO:0000313" key="3">
    <source>
        <dbReference type="EnsemblMetazoa" id="AALFPA23_009955.P13803"/>
    </source>
</evidence>
<dbReference type="GeneID" id="134284684"/>
<dbReference type="PROSITE" id="PS50994">
    <property type="entry name" value="INTEGRASE"/>
    <property type="match status" value="1"/>
</dbReference>
<reference evidence="3" key="2">
    <citation type="submission" date="2025-05" db="UniProtKB">
        <authorList>
            <consortium name="EnsemblMetazoa"/>
        </authorList>
    </citation>
    <scope>IDENTIFICATION</scope>
    <source>
        <strain evidence="3">Foshan</strain>
    </source>
</reference>
<feature type="domain" description="Integrase catalytic" evidence="2">
    <location>
        <begin position="194"/>
        <end position="302"/>
    </location>
</feature>
<dbReference type="InterPro" id="IPR001584">
    <property type="entry name" value="Integrase_cat-core"/>
</dbReference>
<accession>A0ABM1YKC6</accession>
<dbReference type="PANTHER" id="PTHR37984">
    <property type="entry name" value="PROTEIN CBG26694"/>
    <property type="match status" value="1"/>
</dbReference>
<dbReference type="InterPro" id="IPR036397">
    <property type="entry name" value="RNaseH_sf"/>
</dbReference>
<dbReference type="PANTHER" id="PTHR37984:SF8">
    <property type="entry name" value="CCHC-TYPE DOMAIN-CONTAINING PROTEIN"/>
    <property type="match status" value="1"/>
</dbReference>
<dbReference type="Pfam" id="PF17921">
    <property type="entry name" value="Integrase_H2C2"/>
    <property type="match status" value="1"/>
</dbReference>
<dbReference type="InterPro" id="IPR050951">
    <property type="entry name" value="Retrovirus_Pol_polyprotein"/>
</dbReference>
<evidence type="ECO:0000313" key="4">
    <source>
        <dbReference type="Proteomes" id="UP000069940"/>
    </source>
</evidence>
<dbReference type="InterPro" id="IPR012337">
    <property type="entry name" value="RNaseH-like_sf"/>
</dbReference>
<dbReference type="Gene3D" id="1.10.340.70">
    <property type="match status" value="1"/>
</dbReference>
<name>A0ABM1YKC6_AEDAL</name>
<dbReference type="InterPro" id="IPR041588">
    <property type="entry name" value="Integrase_H2C2"/>
</dbReference>
<proteinExistence type="predicted"/>
<keyword evidence="4" id="KW-1185">Reference proteome</keyword>
<dbReference type="EC" id="2.7.7.49" evidence="1"/>
<evidence type="ECO:0000259" key="2">
    <source>
        <dbReference type="PROSITE" id="PS50994"/>
    </source>
</evidence>